<dbReference type="SUPFAM" id="SSF103473">
    <property type="entry name" value="MFS general substrate transporter"/>
    <property type="match status" value="1"/>
</dbReference>
<feature type="transmembrane region" description="Helical" evidence="1">
    <location>
        <begin position="129"/>
        <end position="149"/>
    </location>
</feature>
<evidence type="ECO:0000256" key="1">
    <source>
        <dbReference type="SAM" id="Phobius"/>
    </source>
</evidence>
<evidence type="ECO:0000313" key="3">
    <source>
        <dbReference type="Proteomes" id="UP000010469"/>
    </source>
</evidence>
<dbReference type="eggNOG" id="arCOG10276">
    <property type="taxonomic scope" value="Archaea"/>
</dbReference>
<dbReference type="Gene3D" id="1.20.1250.20">
    <property type="entry name" value="MFS general substrate transporter like domains"/>
    <property type="match status" value="1"/>
</dbReference>
<dbReference type="Proteomes" id="UP000010469">
    <property type="component" value="Chromosome"/>
</dbReference>
<keyword evidence="3" id="KW-1185">Reference proteome</keyword>
<name>L0AAM9_CALLD</name>
<feature type="transmembrane region" description="Helical" evidence="1">
    <location>
        <begin position="347"/>
        <end position="367"/>
    </location>
</feature>
<feature type="transmembrane region" description="Helical" evidence="1">
    <location>
        <begin position="314"/>
        <end position="335"/>
    </location>
</feature>
<feature type="transmembrane region" description="Helical" evidence="1">
    <location>
        <begin position="36"/>
        <end position="56"/>
    </location>
</feature>
<dbReference type="GeneID" id="14212482"/>
<protein>
    <recommendedName>
        <fullName evidence="4">Major Facilitator Superfamily transporter</fullName>
    </recommendedName>
</protein>
<feature type="transmembrane region" description="Helical" evidence="1">
    <location>
        <begin position="68"/>
        <end position="90"/>
    </location>
</feature>
<feature type="transmembrane region" description="Helical" evidence="1">
    <location>
        <begin position="96"/>
        <end position="117"/>
    </location>
</feature>
<keyword evidence="1" id="KW-0472">Membrane</keyword>
<keyword evidence="1" id="KW-0812">Transmembrane</keyword>
<dbReference type="KEGG" id="clg:Calag_1222"/>
<feature type="transmembrane region" description="Helical" evidence="1">
    <location>
        <begin position="231"/>
        <end position="250"/>
    </location>
</feature>
<feature type="transmembrane region" description="Helical" evidence="1">
    <location>
        <begin position="155"/>
        <end position="174"/>
    </location>
</feature>
<sequence>MSKETWFAISMVFIALLSSLDIGIYSYIGYRTNVTPFQYGLISALWSLVFIVSNFALGKISNNGNNKLLIAVSFISILATGVLFEFHTLVSLALAYMFHALGVASSNLAISITIFELKSSDKWNYYIELQKFSFYFIRGLGLLSFYFIQGVPFDYFIYFTIMIGFITFLSLPRINLSIERSLHSFTKNLDSISSHIKIFSYLAYDNVGSFPNAIKNGYVSHRRISIKRISMSLFFATLTGDYIFAILPLLVKSDLSLNLLWLSYGITGLLIGISLILLSLFGTTSNKRIAFLSILLRGIWLVTAISFINNLLDLIAYITISSILFSIIDIILYNLFSEGSSGYSSHIYYNSRELGTLTGSLLVGIAFSLGKEIFITIPIISTILSLIMVVLA</sequence>
<organism evidence="2 3">
    <name type="scientific">Caldisphaera lagunensis (strain DSM 15908 / JCM 11604 / ANMR 0165 / IC-154)</name>
    <dbReference type="NCBI Taxonomy" id="1056495"/>
    <lineage>
        <taxon>Archaea</taxon>
        <taxon>Thermoproteota</taxon>
        <taxon>Thermoprotei</taxon>
        <taxon>Acidilobales</taxon>
        <taxon>Caldisphaeraceae</taxon>
        <taxon>Caldisphaera</taxon>
    </lineage>
</organism>
<evidence type="ECO:0000313" key="2">
    <source>
        <dbReference type="EMBL" id="AFZ70941.1"/>
    </source>
</evidence>
<feature type="transmembrane region" description="Helical" evidence="1">
    <location>
        <begin position="262"/>
        <end position="282"/>
    </location>
</feature>
<feature type="transmembrane region" description="Helical" evidence="1">
    <location>
        <begin position="373"/>
        <end position="391"/>
    </location>
</feature>
<proteinExistence type="predicted"/>
<dbReference type="RefSeq" id="WP_015232838.1">
    <property type="nucleotide sequence ID" value="NC_019791.1"/>
</dbReference>
<dbReference type="InterPro" id="IPR036259">
    <property type="entry name" value="MFS_trans_sf"/>
</dbReference>
<reference evidence="3" key="1">
    <citation type="submission" date="2012-03" db="EMBL/GenBank/DDBJ databases">
        <title>Complete genome of Caldisphaera lagunensis DSM 15908.</title>
        <authorList>
            <person name="Lucas S."/>
            <person name="Copeland A."/>
            <person name="Lapidus A."/>
            <person name="Glavina del Rio T."/>
            <person name="Dalin E."/>
            <person name="Tice H."/>
            <person name="Bruce D."/>
            <person name="Goodwin L."/>
            <person name="Pitluck S."/>
            <person name="Peters L."/>
            <person name="Mikhailova N."/>
            <person name="Teshima H."/>
            <person name="Kyrpides N."/>
            <person name="Mavromatis K."/>
            <person name="Ivanova N."/>
            <person name="Brettin T."/>
            <person name="Detter J.C."/>
            <person name="Han C."/>
            <person name="Larimer F."/>
            <person name="Land M."/>
            <person name="Hauser L."/>
            <person name="Markowitz V."/>
            <person name="Cheng J.-F."/>
            <person name="Hugenholtz P."/>
            <person name="Woyke T."/>
            <person name="Wu D."/>
            <person name="Spring S."/>
            <person name="Schroeder M."/>
            <person name="Brambilla E."/>
            <person name="Klenk H.-P."/>
            <person name="Eisen J.A."/>
        </authorList>
    </citation>
    <scope>NUCLEOTIDE SEQUENCE [LARGE SCALE GENOMIC DNA]</scope>
    <source>
        <strain evidence="3">DSM 15908 / JCM 11604 / IC-154</strain>
    </source>
</reference>
<dbReference type="OrthoDB" id="19273at2157"/>
<feature type="transmembrane region" description="Helical" evidence="1">
    <location>
        <begin position="289"/>
        <end position="308"/>
    </location>
</feature>
<dbReference type="HOGENOM" id="CLU_059141_0_0_2"/>
<keyword evidence="1" id="KW-1133">Transmembrane helix</keyword>
<feature type="transmembrane region" description="Helical" evidence="1">
    <location>
        <begin position="7"/>
        <end position="30"/>
    </location>
</feature>
<dbReference type="AlphaFoldDB" id="L0AAM9"/>
<evidence type="ECO:0008006" key="4">
    <source>
        <dbReference type="Google" id="ProtNLM"/>
    </source>
</evidence>
<gene>
    <name evidence="2" type="ordered locus">Calag_1222</name>
</gene>
<dbReference type="InParanoid" id="L0AAM9"/>
<accession>L0AAM9</accession>
<dbReference type="EMBL" id="CP003378">
    <property type="protein sequence ID" value="AFZ70941.1"/>
    <property type="molecule type" value="Genomic_DNA"/>
</dbReference>